<dbReference type="GO" id="GO:0005789">
    <property type="term" value="C:endoplasmic reticulum membrane"/>
    <property type="evidence" value="ECO:0007669"/>
    <property type="project" value="UniProtKB-SubCell"/>
</dbReference>
<dbReference type="FunFam" id="1.10.630.10:FF:000042">
    <property type="entry name" value="Cytochrome P450"/>
    <property type="match status" value="1"/>
</dbReference>
<evidence type="ECO:0000313" key="17">
    <source>
        <dbReference type="Proteomes" id="UP000747542"/>
    </source>
</evidence>
<evidence type="ECO:0000256" key="2">
    <source>
        <dbReference type="ARBA" id="ARBA00003690"/>
    </source>
</evidence>
<dbReference type="EMBL" id="JAHLQT010023418">
    <property type="protein sequence ID" value="KAG7165814.1"/>
    <property type="molecule type" value="Genomic_DNA"/>
</dbReference>
<evidence type="ECO:0000256" key="8">
    <source>
        <dbReference type="ARBA" id="ARBA00022824"/>
    </source>
</evidence>
<dbReference type="InterPro" id="IPR036396">
    <property type="entry name" value="Cyt_P450_sf"/>
</dbReference>
<comment type="similarity">
    <text evidence="5 15">Belongs to the cytochrome P450 family.</text>
</comment>
<name>A0A8J5MWN5_HOMAM</name>
<proteinExistence type="inferred from homology"/>
<evidence type="ECO:0000256" key="11">
    <source>
        <dbReference type="ARBA" id="ARBA00023004"/>
    </source>
</evidence>
<evidence type="ECO:0000256" key="3">
    <source>
        <dbReference type="ARBA" id="ARBA00004174"/>
    </source>
</evidence>
<dbReference type="InterPro" id="IPR001128">
    <property type="entry name" value="Cyt_P450"/>
</dbReference>
<evidence type="ECO:0000256" key="9">
    <source>
        <dbReference type="ARBA" id="ARBA00022848"/>
    </source>
</evidence>
<keyword evidence="9" id="KW-0492">Microsome</keyword>
<evidence type="ECO:0000256" key="7">
    <source>
        <dbReference type="ARBA" id="ARBA00022723"/>
    </source>
</evidence>
<keyword evidence="8" id="KW-0256">Endoplasmic reticulum</keyword>
<dbReference type="Gene3D" id="1.10.630.10">
    <property type="entry name" value="Cytochrome P450"/>
    <property type="match status" value="1"/>
</dbReference>
<keyword evidence="10 15" id="KW-0560">Oxidoreductase</keyword>
<dbReference type="InterPro" id="IPR017972">
    <property type="entry name" value="Cyt_P450_CS"/>
</dbReference>
<accession>A0A8J5MWN5</accession>
<evidence type="ECO:0000256" key="15">
    <source>
        <dbReference type="RuleBase" id="RU000461"/>
    </source>
</evidence>
<evidence type="ECO:0000256" key="12">
    <source>
        <dbReference type="ARBA" id="ARBA00023033"/>
    </source>
</evidence>
<keyword evidence="6 14" id="KW-0349">Heme</keyword>
<comment type="cofactor">
    <cofactor evidence="1 14">
        <name>heme</name>
        <dbReference type="ChEBI" id="CHEBI:30413"/>
    </cofactor>
</comment>
<sequence length="485" mass="55932">MEASTWTVGLAVVLLFIVYCWRKCSYWSSRGVPSISVFRNFYIYLHMIFKRTKPFWYFLNETYHENEGNNFVGAYEIFKPSLIVRDPGLVKRIMIQDFDHFSERRTISNSKKDECFREMLFLINGSHWKGVRSIMSPTFTSGRMRQMYHLVEEKADALIERLQRHCQEKSFVKTKTIYARYVMDVIGTCAFGIECNSINNEEEEFCKKASELNAISARGILRGIALLTLPNSVLNAIGISFTTPPFLFFQRVVEETIKNREMGVKRGDFLDLLLEQREEQSNSNTKTPKYPIKDSTIVAQSVLFLIVGHDTTAGTMAFVSYYLARNPHLQHRLRQELRDIVEEHGTLTYQTIMEAPFLDAIFSGDEQLPGTDVILKKGQHVTVPVWSLQNDPRYWTNPDQFLPDRFLPENNHNVISGTYLPFGLGPRNCIGMRFAFMEAKLALAKVILKFEMSLAPGHEELKLSVVAMKPTDDIMLVFKSLEDEQ</sequence>
<dbReference type="GO" id="GO:0005506">
    <property type="term" value="F:iron ion binding"/>
    <property type="evidence" value="ECO:0007669"/>
    <property type="project" value="InterPro"/>
</dbReference>
<evidence type="ECO:0000256" key="1">
    <source>
        <dbReference type="ARBA" id="ARBA00001971"/>
    </source>
</evidence>
<evidence type="ECO:0000256" key="6">
    <source>
        <dbReference type="ARBA" id="ARBA00022617"/>
    </source>
</evidence>
<keyword evidence="11 14" id="KW-0408">Iron</keyword>
<comment type="subcellular location">
    <subcellularLocation>
        <location evidence="4">Endoplasmic reticulum membrane</location>
        <topology evidence="4">Peripheral membrane protein</topology>
    </subcellularLocation>
    <subcellularLocation>
        <location evidence="3">Microsome membrane</location>
        <topology evidence="3">Peripheral membrane protein</topology>
    </subcellularLocation>
</comment>
<gene>
    <name evidence="16" type="primary">Cyp6K1-L8</name>
    <name evidence="16" type="ORF">Hamer_G029134</name>
</gene>
<dbReference type="Proteomes" id="UP000747542">
    <property type="component" value="Unassembled WGS sequence"/>
</dbReference>
<feature type="binding site" description="axial binding residue" evidence="14">
    <location>
        <position position="429"/>
    </location>
    <ligand>
        <name>heme</name>
        <dbReference type="ChEBI" id="CHEBI:30413"/>
    </ligand>
    <ligandPart>
        <name>Fe</name>
        <dbReference type="ChEBI" id="CHEBI:18248"/>
    </ligandPart>
</feature>
<keyword evidence="12 15" id="KW-0503">Monooxygenase</keyword>
<evidence type="ECO:0000256" key="10">
    <source>
        <dbReference type="ARBA" id="ARBA00023002"/>
    </source>
</evidence>
<dbReference type="PRINTS" id="PR00463">
    <property type="entry name" value="EP450I"/>
</dbReference>
<keyword evidence="7 14" id="KW-0479">Metal-binding</keyword>
<dbReference type="GO" id="GO:0016705">
    <property type="term" value="F:oxidoreductase activity, acting on paired donors, with incorporation or reduction of molecular oxygen"/>
    <property type="evidence" value="ECO:0007669"/>
    <property type="project" value="InterPro"/>
</dbReference>
<dbReference type="PANTHER" id="PTHR24292:SF84">
    <property type="entry name" value="CYTOCHROME P450 28A5-RELATED"/>
    <property type="match status" value="1"/>
</dbReference>
<comment type="function">
    <text evidence="2">May be involved in the metabolism of insect hormones and in the breakdown of synthetic insecticides.</text>
</comment>
<evidence type="ECO:0000313" key="16">
    <source>
        <dbReference type="EMBL" id="KAG7165814.1"/>
    </source>
</evidence>
<keyword evidence="17" id="KW-1185">Reference proteome</keyword>
<dbReference type="PANTHER" id="PTHR24292">
    <property type="entry name" value="CYTOCHROME P450"/>
    <property type="match status" value="1"/>
</dbReference>
<dbReference type="GO" id="GO:0004497">
    <property type="term" value="F:monooxygenase activity"/>
    <property type="evidence" value="ECO:0007669"/>
    <property type="project" value="UniProtKB-KW"/>
</dbReference>
<reference evidence="16" key="1">
    <citation type="journal article" date="2021" name="Sci. Adv.">
        <title>The American lobster genome reveals insights on longevity, neural, and immune adaptations.</title>
        <authorList>
            <person name="Polinski J.M."/>
            <person name="Zimin A.V."/>
            <person name="Clark K.F."/>
            <person name="Kohn A.B."/>
            <person name="Sadowski N."/>
            <person name="Timp W."/>
            <person name="Ptitsyn A."/>
            <person name="Khanna P."/>
            <person name="Romanova D.Y."/>
            <person name="Williams P."/>
            <person name="Greenwood S.J."/>
            <person name="Moroz L.L."/>
            <person name="Walt D.R."/>
            <person name="Bodnar A.G."/>
        </authorList>
    </citation>
    <scope>NUCLEOTIDE SEQUENCE</scope>
    <source>
        <strain evidence="16">GMGI-L3</strain>
    </source>
</reference>
<dbReference type="AlphaFoldDB" id="A0A8J5MWN5"/>
<dbReference type="CDD" id="cd11056">
    <property type="entry name" value="CYP6-like"/>
    <property type="match status" value="1"/>
</dbReference>
<evidence type="ECO:0000256" key="13">
    <source>
        <dbReference type="ARBA" id="ARBA00023136"/>
    </source>
</evidence>
<dbReference type="PROSITE" id="PS00086">
    <property type="entry name" value="CYTOCHROME_P450"/>
    <property type="match status" value="1"/>
</dbReference>
<keyword evidence="13" id="KW-0472">Membrane</keyword>
<dbReference type="GO" id="GO:0020037">
    <property type="term" value="F:heme binding"/>
    <property type="evidence" value="ECO:0007669"/>
    <property type="project" value="InterPro"/>
</dbReference>
<dbReference type="PRINTS" id="PR00385">
    <property type="entry name" value="P450"/>
</dbReference>
<dbReference type="SUPFAM" id="SSF48264">
    <property type="entry name" value="Cytochrome P450"/>
    <property type="match status" value="1"/>
</dbReference>
<evidence type="ECO:0000256" key="14">
    <source>
        <dbReference type="PIRSR" id="PIRSR602401-1"/>
    </source>
</evidence>
<organism evidence="16 17">
    <name type="scientific">Homarus americanus</name>
    <name type="common">American lobster</name>
    <dbReference type="NCBI Taxonomy" id="6706"/>
    <lineage>
        <taxon>Eukaryota</taxon>
        <taxon>Metazoa</taxon>
        <taxon>Ecdysozoa</taxon>
        <taxon>Arthropoda</taxon>
        <taxon>Crustacea</taxon>
        <taxon>Multicrustacea</taxon>
        <taxon>Malacostraca</taxon>
        <taxon>Eumalacostraca</taxon>
        <taxon>Eucarida</taxon>
        <taxon>Decapoda</taxon>
        <taxon>Pleocyemata</taxon>
        <taxon>Astacidea</taxon>
        <taxon>Nephropoidea</taxon>
        <taxon>Nephropidae</taxon>
        <taxon>Homarus</taxon>
    </lineage>
</organism>
<evidence type="ECO:0000256" key="5">
    <source>
        <dbReference type="ARBA" id="ARBA00010617"/>
    </source>
</evidence>
<comment type="caution">
    <text evidence="16">The sequence shown here is derived from an EMBL/GenBank/DDBJ whole genome shotgun (WGS) entry which is preliminary data.</text>
</comment>
<dbReference type="InterPro" id="IPR002401">
    <property type="entry name" value="Cyt_P450_E_grp-I"/>
</dbReference>
<protein>
    <submittedName>
        <fullName evidence="16">Cytochrome P450 6k1-like 8</fullName>
    </submittedName>
</protein>
<dbReference type="InterPro" id="IPR050476">
    <property type="entry name" value="Insect_CytP450_Detox"/>
</dbReference>
<evidence type="ECO:0000256" key="4">
    <source>
        <dbReference type="ARBA" id="ARBA00004406"/>
    </source>
</evidence>
<dbReference type="Pfam" id="PF00067">
    <property type="entry name" value="p450"/>
    <property type="match status" value="2"/>
</dbReference>